<feature type="region of interest" description="Disordered" evidence="4">
    <location>
        <begin position="916"/>
        <end position="975"/>
    </location>
</feature>
<dbReference type="FunFam" id="3.40.50.150:FF:000195">
    <property type="entry name" value="Methyltransferase domain containing protein"/>
    <property type="match status" value="1"/>
</dbReference>
<evidence type="ECO:0000313" key="12">
    <source>
        <dbReference type="RefSeq" id="XP_013386165.1"/>
    </source>
</evidence>
<accession>A0A1S3HL24</accession>
<feature type="region of interest" description="Disordered" evidence="4">
    <location>
        <begin position="1130"/>
        <end position="1156"/>
    </location>
</feature>
<keyword evidence="3" id="KW-0175">Coiled coil</keyword>
<feature type="compositionally biased region" description="Low complexity" evidence="4">
    <location>
        <begin position="1389"/>
        <end position="1405"/>
    </location>
</feature>
<feature type="compositionally biased region" description="Basic and acidic residues" evidence="4">
    <location>
        <begin position="1228"/>
        <end position="1239"/>
    </location>
</feature>
<dbReference type="STRING" id="7574.A0A1S3HL24"/>
<feature type="compositionally biased region" description="Polar residues" evidence="4">
    <location>
        <begin position="1240"/>
        <end position="1273"/>
    </location>
</feature>
<keyword evidence="6" id="KW-1185">Reference proteome</keyword>
<dbReference type="GO" id="GO:0008757">
    <property type="term" value="F:S-adenosylmethionine-dependent methyltransferase activity"/>
    <property type="evidence" value="ECO:0007669"/>
    <property type="project" value="InterPro"/>
</dbReference>
<dbReference type="RefSeq" id="XP_013386165.1">
    <property type="nucleotide sequence ID" value="XM_013530711.2"/>
</dbReference>
<feature type="compositionally biased region" description="Basic residues" evidence="4">
    <location>
        <begin position="243"/>
        <end position="252"/>
    </location>
</feature>
<feature type="compositionally biased region" description="Basic residues" evidence="4">
    <location>
        <begin position="429"/>
        <end position="438"/>
    </location>
</feature>
<feature type="compositionally biased region" description="Polar residues" evidence="4">
    <location>
        <begin position="722"/>
        <end position="734"/>
    </location>
</feature>
<feature type="compositionally biased region" description="Polar residues" evidence="4">
    <location>
        <begin position="1204"/>
        <end position="1227"/>
    </location>
</feature>
<dbReference type="GO" id="GO:0000049">
    <property type="term" value="F:tRNA binding"/>
    <property type="evidence" value="ECO:0007669"/>
    <property type="project" value="TreeGrafter"/>
</dbReference>
<feature type="compositionally biased region" description="Polar residues" evidence="4">
    <location>
        <begin position="14"/>
        <end position="28"/>
    </location>
</feature>
<evidence type="ECO:0000313" key="8">
    <source>
        <dbReference type="RefSeq" id="XP_013386161.1"/>
    </source>
</evidence>
<dbReference type="GeneID" id="106155736"/>
<feature type="region of interest" description="Disordered" evidence="4">
    <location>
        <begin position="1185"/>
        <end position="1284"/>
    </location>
</feature>
<feature type="coiled-coil region" evidence="3">
    <location>
        <begin position="1044"/>
        <end position="1071"/>
    </location>
</feature>
<feature type="compositionally biased region" description="Basic and acidic residues" evidence="4">
    <location>
        <begin position="1130"/>
        <end position="1142"/>
    </location>
</feature>
<dbReference type="GO" id="GO:0002098">
    <property type="term" value="P:tRNA wobble uridine modification"/>
    <property type="evidence" value="ECO:0007669"/>
    <property type="project" value="TreeGrafter"/>
</dbReference>
<evidence type="ECO:0000313" key="7">
    <source>
        <dbReference type="RefSeq" id="XP_013386160.1"/>
    </source>
</evidence>
<feature type="region of interest" description="Disordered" evidence="4">
    <location>
        <begin position="1089"/>
        <end position="1109"/>
    </location>
</feature>
<organism evidence="6 8">
    <name type="scientific">Lingula anatina</name>
    <name type="common">Brachiopod</name>
    <name type="synonym">Lingula unguis</name>
    <dbReference type="NCBI Taxonomy" id="7574"/>
    <lineage>
        <taxon>Eukaryota</taxon>
        <taxon>Metazoa</taxon>
        <taxon>Spiralia</taxon>
        <taxon>Lophotrochozoa</taxon>
        <taxon>Brachiopoda</taxon>
        <taxon>Linguliformea</taxon>
        <taxon>Lingulata</taxon>
        <taxon>Lingulida</taxon>
        <taxon>Linguloidea</taxon>
        <taxon>Lingulidae</taxon>
        <taxon>Lingula</taxon>
    </lineage>
</organism>
<feature type="compositionally biased region" description="Polar residues" evidence="4">
    <location>
        <begin position="418"/>
        <end position="428"/>
    </location>
</feature>
<dbReference type="CDD" id="cd02440">
    <property type="entry name" value="AdoMet_MTases"/>
    <property type="match status" value="1"/>
</dbReference>
<dbReference type="Gene3D" id="3.40.50.150">
    <property type="entry name" value="Vaccinia Virus protein VP39"/>
    <property type="match status" value="2"/>
</dbReference>
<feature type="region of interest" description="Disordered" evidence="4">
    <location>
        <begin position="840"/>
        <end position="859"/>
    </location>
</feature>
<dbReference type="RefSeq" id="XP_013386164.1">
    <property type="nucleotide sequence ID" value="XM_013530710.1"/>
</dbReference>
<dbReference type="RefSeq" id="XP_013386160.1">
    <property type="nucleotide sequence ID" value="XM_013530706.1"/>
</dbReference>
<dbReference type="SUPFAM" id="SSF53335">
    <property type="entry name" value="S-adenosyl-L-methionine-dependent methyltransferases"/>
    <property type="match status" value="1"/>
</dbReference>
<feature type="compositionally biased region" description="Polar residues" evidence="4">
    <location>
        <begin position="254"/>
        <end position="265"/>
    </location>
</feature>
<dbReference type="GO" id="GO:0106335">
    <property type="term" value="F:tRNA (5-carboxymethyluridine(34)-5-O)-methyltransferase activity"/>
    <property type="evidence" value="ECO:0007669"/>
    <property type="project" value="TreeGrafter"/>
</dbReference>
<feature type="domain" description="Methyltransferase type 11" evidence="5">
    <location>
        <begin position="126"/>
        <end position="215"/>
    </location>
</feature>
<evidence type="ECO:0000259" key="5">
    <source>
        <dbReference type="Pfam" id="PF08241"/>
    </source>
</evidence>
<evidence type="ECO:0000256" key="1">
    <source>
        <dbReference type="ARBA" id="ARBA00022603"/>
    </source>
</evidence>
<dbReference type="RefSeq" id="XP_013386163.1">
    <property type="nucleotide sequence ID" value="XM_013530709.1"/>
</dbReference>
<dbReference type="Proteomes" id="UP000085678">
    <property type="component" value="Unplaced"/>
</dbReference>
<evidence type="ECO:0000256" key="4">
    <source>
        <dbReference type="SAM" id="MobiDB-lite"/>
    </source>
</evidence>
<dbReference type="RefSeq" id="XP_013386162.1">
    <property type="nucleotide sequence ID" value="XM_013530708.1"/>
</dbReference>
<evidence type="ECO:0000313" key="6">
    <source>
        <dbReference type="Proteomes" id="UP000085678"/>
    </source>
</evidence>
<dbReference type="PANTHER" id="PTHR13069">
    <property type="entry name" value="ALKYLATED DNA REPAIR PROTEIN ALKB HOMOLOG 8"/>
    <property type="match status" value="1"/>
</dbReference>
<feature type="compositionally biased region" description="Polar residues" evidence="4">
    <location>
        <begin position="741"/>
        <end position="753"/>
    </location>
</feature>
<feature type="compositionally biased region" description="Basic and acidic residues" evidence="4">
    <location>
        <begin position="51"/>
        <end position="74"/>
    </location>
</feature>
<reference evidence="7 8" key="1">
    <citation type="submission" date="2025-04" db="UniProtKB">
        <authorList>
            <consortium name="RefSeq"/>
        </authorList>
    </citation>
    <scope>IDENTIFICATION</scope>
    <source>
        <tissue evidence="7 8">Gonads</tissue>
    </source>
</reference>
<feature type="compositionally biased region" description="Low complexity" evidence="4">
    <location>
        <begin position="1004"/>
        <end position="1020"/>
    </location>
</feature>
<evidence type="ECO:0000313" key="10">
    <source>
        <dbReference type="RefSeq" id="XP_013386163.1"/>
    </source>
</evidence>
<feature type="region of interest" description="Disordered" evidence="4">
    <location>
        <begin position="569"/>
        <end position="592"/>
    </location>
</feature>
<protein>
    <submittedName>
        <fullName evidence="7 8">Uncharacterized protein LOC106155736</fullName>
    </submittedName>
</protein>
<dbReference type="InterPro" id="IPR013216">
    <property type="entry name" value="Methyltransf_11"/>
</dbReference>
<dbReference type="GO" id="GO:0005634">
    <property type="term" value="C:nucleus"/>
    <property type="evidence" value="ECO:0007669"/>
    <property type="project" value="TreeGrafter"/>
</dbReference>
<feature type="region of interest" description="Disordered" evidence="4">
    <location>
        <begin position="674"/>
        <end position="765"/>
    </location>
</feature>
<evidence type="ECO:0000313" key="11">
    <source>
        <dbReference type="RefSeq" id="XP_013386164.1"/>
    </source>
</evidence>
<dbReference type="InterPro" id="IPR029063">
    <property type="entry name" value="SAM-dependent_MTases_sf"/>
</dbReference>
<feature type="region of interest" description="Disordered" evidence="4">
    <location>
        <begin position="319"/>
        <end position="339"/>
    </location>
</feature>
<dbReference type="GO" id="GO:0005737">
    <property type="term" value="C:cytoplasm"/>
    <property type="evidence" value="ECO:0007669"/>
    <property type="project" value="TreeGrafter"/>
</dbReference>
<evidence type="ECO:0000256" key="3">
    <source>
        <dbReference type="SAM" id="Coils"/>
    </source>
</evidence>
<dbReference type="InterPro" id="IPR051422">
    <property type="entry name" value="AlkB_tRNA_MeTrf/Diox"/>
</dbReference>
<keyword evidence="2" id="KW-0808">Transferase</keyword>
<name>A0A1S3HL24_LINAN</name>
<dbReference type="KEGG" id="lak:106155736"/>
<feature type="region of interest" description="Disordered" evidence="4">
    <location>
        <begin position="1381"/>
        <end position="1408"/>
    </location>
</feature>
<feature type="compositionally biased region" description="Low complexity" evidence="4">
    <location>
        <begin position="944"/>
        <end position="964"/>
    </location>
</feature>
<feature type="region of interest" description="Disordered" evidence="4">
    <location>
        <begin position="412"/>
        <end position="439"/>
    </location>
</feature>
<evidence type="ECO:0000313" key="9">
    <source>
        <dbReference type="RefSeq" id="XP_013386162.1"/>
    </source>
</evidence>
<dbReference type="Pfam" id="PF08241">
    <property type="entry name" value="Methyltransf_11"/>
    <property type="match status" value="1"/>
</dbReference>
<evidence type="ECO:0000256" key="2">
    <source>
        <dbReference type="ARBA" id="ARBA00022679"/>
    </source>
</evidence>
<feature type="region of interest" description="Disordered" evidence="4">
    <location>
        <begin position="990"/>
        <end position="1031"/>
    </location>
</feature>
<feature type="compositionally biased region" description="Low complexity" evidence="4">
    <location>
        <begin position="1333"/>
        <end position="1369"/>
    </location>
</feature>
<dbReference type="RefSeq" id="XP_013386161.1">
    <property type="nucleotide sequence ID" value="XM_013530707.1"/>
</dbReference>
<dbReference type="PANTHER" id="PTHR13069:SF37">
    <property type="entry name" value="FIRE DANCER"/>
    <property type="match status" value="1"/>
</dbReference>
<dbReference type="GO" id="GO:0030488">
    <property type="term" value="P:tRNA methylation"/>
    <property type="evidence" value="ECO:0007669"/>
    <property type="project" value="TreeGrafter"/>
</dbReference>
<dbReference type="OrthoDB" id="271595at2759"/>
<proteinExistence type="predicted"/>
<feature type="region of interest" description="Disordered" evidence="4">
    <location>
        <begin position="1297"/>
        <end position="1317"/>
    </location>
</feature>
<feature type="region of interest" description="Disordered" evidence="4">
    <location>
        <begin position="783"/>
        <end position="802"/>
    </location>
</feature>
<gene>
    <name evidence="7 8 9 10 11 12" type="primary">LOC106155736</name>
</gene>
<sequence>MEEQEITEGKALPSHTNSDFDNTLNNTVLDREEEDKTDAGGVKVDNTVDNEVVKEEKEEQGDDHPVEKHPVDRAVDRAAKSEALEKEYVHDVYEKIAPHFSDARYKAWPKVKQFIEDLEPGALVADIGCGNGKYLGINSSVYKLGTDRCARLVEIAAEHGHQTMVSDSLLLPYRDNVFDAVISIAVIHHFSTIERRIQAIRELARICQIGGKVMIYVWAMEQTKRKFESQDVLVPWHLHPKYKHKKEKKKKNSSIENDLPSSSSISEDETQGDPVAMTITSESDIVDNDNDTNGSSSSQHDNMLRSSCRQIQEWCKKKRGSLSDSTPEHASMQDNGEVTRIQVLKYQDSSSFEGEEEPSFNCLKHAWKKDRVHPRKQFQAKAFTADQEDETSFTNPLDSMLESIKRQINYGAIAPAETSKQSSRTSSPQRKKKRHPKLAHTLLLKDYGSTDSETASSPEDQQCKIRFSDLIKTKLKSILNFRSQSVDEETLMGHRMKPAPTSSSWFSFWYQPENVSEEELHVVPPVDKAEIDVINADNKETISLLSQSVDSGIQSCMSKDMTTATLRSIDSGNSSGIQGSTPTISGSTRDVLGSTTSLPIAAEKIRDGKEHHRDAKYSELLRRIMKDWNRPILEHSVSLPEEDIPAFCVREFPLSSTRQAPQKAYSLDTGYEQNMAKNSNNLGPGATGKHMTKEARMMEEENSEASTSSHDSALSLDRPSVGSPNTEDSTSSLEKTGLDPTAQQQNASLTVTTPEIARKDSSEEESAFMETYKYYAETLWNKPGAGRSRGNRINSDSSDDFSEKDDFEIELNVSGFVVSLQKDMDSYEKMQQWKDLQWRFTGQPPPSSSTKEEESASALDEVFSESRLFDASQKKGENLFWQLPPNSSGLPLLTLSKPSDASGSSPLFMGVSQESDVTITDSVSEKDLSVDPTRSGKAPSITLSDRNNSSSNGSNGSHSSYSQDSDLDSEPSSTQTVICKSTVDRLDCLSRNGGSGTSQDSDDSNGSSSRTMTHTSSTVTPDEDGSLPRSRAHSADYKDMFSSFLELQSSITELERENAEEEEKLEASVQTQDTDTVKVIGEGIQYSSSVDTKPVTTPDFQSATQESDSVSSLPRAFTVVLEPAQLGESTTEKTLKSSHEICDETSSNVQYDDDKTNDLKVKDGAVPEAEYRECAVVAEEHAKAVKTGAGEDTSTTNQHEHSTTESVASNTSYQKTSTPCIQKGQSDVQKESMKKHETVQSDNTKSQEVPTVSVGLVQSTSESKPSYESQNLHQDTKVDSPTLKSPLVLQYSTSDDVFEDLPTDEPTQSHNVHNPTTELLKRVVFDKQRNLAGSSSDSSSSSSNRSSVSSSNGSITSSSNSSSSSGRTSALNRIALRRRSFHQTRQQAAGSTDSVGASSSTNSSVEGAKAEPTYQRYYHVFRERELIELIEEHVDSLHIISSYYDHANWCVIAEKVQVWTL</sequence>
<feature type="region of interest" description="Disordered" evidence="4">
    <location>
        <begin position="1"/>
        <end position="74"/>
    </location>
</feature>
<feature type="region of interest" description="Disordered" evidence="4">
    <location>
        <begin position="243"/>
        <end position="303"/>
    </location>
</feature>
<feature type="compositionally biased region" description="Polar residues" evidence="4">
    <location>
        <begin position="1305"/>
        <end position="1317"/>
    </location>
</feature>
<feature type="region of interest" description="Disordered" evidence="4">
    <location>
        <begin position="1330"/>
        <end position="1369"/>
    </location>
</feature>
<keyword evidence="1" id="KW-0489">Methyltransferase</keyword>